<evidence type="ECO:0000256" key="12">
    <source>
        <dbReference type="PROSITE-ProRule" id="PRU00169"/>
    </source>
</evidence>
<dbReference type="Pfam" id="PF00072">
    <property type="entry name" value="Response_reg"/>
    <property type="match status" value="1"/>
</dbReference>
<comment type="subcellular location">
    <subcellularLocation>
        <location evidence="1 11">Nucleus</location>
    </subcellularLocation>
</comment>
<dbReference type="InterPro" id="IPR001005">
    <property type="entry name" value="SANT/Myb"/>
</dbReference>
<dbReference type="InterPro" id="IPR017930">
    <property type="entry name" value="Myb_dom"/>
</dbReference>
<keyword evidence="5 11" id="KW-0902">Two-component regulatory system</keyword>
<keyword evidence="6 11" id="KW-0805">Transcription regulation</keyword>
<feature type="domain" description="Response regulatory" evidence="14">
    <location>
        <begin position="33"/>
        <end position="148"/>
    </location>
</feature>
<dbReference type="InterPro" id="IPR009057">
    <property type="entry name" value="Homeodomain-like_sf"/>
</dbReference>
<evidence type="ECO:0000256" key="6">
    <source>
        <dbReference type="ARBA" id="ARBA00023015"/>
    </source>
</evidence>
<evidence type="ECO:0000313" key="16">
    <source>
        <dbReference type="EMBL" id="MCD9559355.1"/>
    </source>
</evidence>
<keyword evidence="3 12" id="KW-0597">Phosphoprotein</keyword>
<feature type="compositionally biased region" description="Polar residues" evidence="13">
    <location>
        <begin position="181"/>
        <end position="191"/>
    </location>
</feature>
<dbReference type="CDD" id="cd17584">
    <property type="entry name" value="REC_typeB_ARR-like"/>
    <property type="match status" value="1"/>
</dbReference>
<dbReference type="PROSITE" id="PS50110">
    <property type="entry name" value="RESPONSE_REGULATORY"/>
    <property type="match status" value="1"/>
</dbReference>
<keyword evidence="17" id="KW-1185">Reference proteome</keyword>
<dbReference type="SUPFAM" id="SSF52172">
    <property type="entry name" value="CheY-like"/>
    <property type="match status" value="1"/>
</dbReference>
<keyword evidence="7 11" id="KW-0238">DNA-binding</keyword>
<evidence type="ECO:0000256" key="2">
    <source>
        <dbReference type="ARBA" id="ARBA00006015"/>
    </source>
</evidence>
<dbReference type="Gene3D" id="3.40.50.2300">
    <property type="match status" value="1"/>
</dbReference>
<reference evidence="16 17" key="1">
    <citation type="journal article" date="2021" name="BMC Genomics">
        <title>Datura genome reveals duplications of psychoactive alkaloid biosynthetic genes and high mutation rate following tissue culture.</title>
        <authorList>
            <person name="Rajewski A."/>
            <person name="Carter-House D."/>
            <person name="Stajich J."/>
            <person name="Litt A."/>
        </authorList>
    </citation>
    <scope>NUCLEOTIDE SEQUENCE [LARGE SCALE GENOMIC DNA]</scope>
    <source>
        <strain evidence="16">AR-01</strain>
    </source>
</reference>
<keyword evidence="10 11" id="KW-0539">Nucleus</keyword>
<dbReference type="PANTHER" id="PTHR43874">
    <property type="entry name" value="TWO-COMPONENT RESPONSE REGULATOR"/>
    <property type="match status" value="1"/>
</dbReference>
<comment type="caution">
    <text evidence="16">The sequence shown here is derived from an EMBL/GenBank/DDBJ whole genome shotgun (WGS) entry which is preliminary data.</text>
</comment>
<dbReference type="InterPro" id="IPR045279">
    <property type="entry name" value="ARR-like"/>
</dbReference>
<dbReference type="InterPro" id="IPR017053">
    <property type="entry name" value="Response_reg_B-typ_pln"/>
</dbReference>
<feature type="modified residue" description="4-aspartylphosphate" evidence="12">
    <location>
        <position position="84"/>
    </location>
</feature>
<sequence>MNIGSGSLVTVPSSAASWKSSDVVSDQFPVGLRVLVVDDDPTCLRILEKMLRNCHYEVTKCNRAEVALSLLRENKNGFDIVISDVHMPDMDGFKLLEHIGLEMDLPVIMMSADDSKDVVMKGVTHGAYDYLIKPVRIEALKNIWQHVVRKKKHEWKDNNFDQSGSVEEGDRQQKPSEDVDYSSSANEGNWKNSKKRKEEEEEAEERDDTSTLKKPRVVWSVELHQQFVQAVHQLGIDKAVPKKILELMNVPGLTRENVASHLQKYRLYLRRLSGVSQHQNGLNSSFIGRPDATFGTISPLNGLDIQAIAAAGQIPAQSLATLQAAALGRSATKSAISVPLVDQRNLFSFENSKLRFPEGQQQLNNSNKQIDLLHGIPTTMEPKQLANLHHPSQSFVGMNMQVNSTSQHNNSVLMRMSQSQPRAQMLNGANNGSQVSRLPLSMQQSLSSEGIPGGVLAQSGIVDNARGSVYNPVSQASSMVDFSVKSKELQSYNFSLGSNSSGISTLTNRGMLQEAMNSDIKGSRGFPSNYDIFNELHQPKSQNWGLQNIGSIFDASHHPSIQGTQGVSSQLLLQQGISSTHNNGQNRNAPIGKPMYSNGEESGHASPMGGPQLNSVGGNMLAVKAERFPEADYRSIIFPEQFGQDDLMSAFLKQQGSVGPVETEFGFDGYTLDNLPV</sequence>
<dbReference type="InterPro" id="IPR006447">
    <property type="entry name" value="Myb_dom_plants"/>
</dbReference>
<dbReference type="InterPro" id="IPR001789">
    <property type="entry name" value="Sig_transdc_resp-reg_receiver"/>
</dbReference>
<evidence type="ECO:0000259" key="14">
    <source>
        <dbReference type="PROSITE" id="PS50110"/>
    </source>
</evidence>
<dbReference type="SUPFAM" id="SSF46689">
    <property type="entry name" value="Homeodomain-like"/>
    <property type="match status" value="1"/>
</dbReference>
<evidence type="ECO:0000313" key="17">
    <source>
        <dbReference type="Proteomes" id="UP000823775"/>
    </source>
</evidence>
<dbReference type="EMBL" id="JACEIK010002135">
    <property type="protein sequence ID" value="MCD9559355.1"/>
    <property type="molecule type" value="Genomic_DNA"/>
</dbReference>
<feature type="region of interest" description="Disordered" evidence="13">
    <location>
        <begin position="581"/>
        <end position="613"/>
    </location>
</feature>
<dbReference type="SMART" id="SM00448">
    <property type="entry name" value="REC"/>
    <property type="match status" value="1"/>
</dbReference>
<evidence type="ECO:0000256" key="8">
    <source>
        <dbReference type="ARBA" id="ARBA00023159"/>
    </source>
</evidence>
<evidence type="ECO:0000256" key="7">
    <source>
        <dbReference type="ARBA" id="ARBA00023125"/>
    </source>
</evidence>
<gene>
    <name evidence="16" type="ORF">HAX54_017256</name>
</gene>
<keyword evidence="9 11" id="KW-0804">Transcription</keyword>
<dbReference type="NCBIfam" id="TIGR01557">
    <property type="entry name" value="myb_SHAQKYF"/>
    <property type="match status" value="1"/>
</dbReference>
<name>A0ABS8UMN0_DATST</name>
<comment type="function">
    <text evidence="11">Transcriptional activator that binds specific DNA sequence.</text>
</comment>
<dbReference type="Proteomes" id="UP000823775">
    <property type="component" value="Unassembled WGS sequence"/>
</dbReference>
<feature type="compositionally biased region" description="Basic and acidic residues" evidence="13">
    <location>
        <begin position="168"/>
        <end position="177"/>
    </location>
</feature>
<dbReference type="Pfam" id="PF00249">
    <property type="entry name" value="Myb_DNA-binding"/>
    <property type="match status" value="1"/>
</dbReference>
<dbReference type="PROSITE" id="PS51294">
    <property type="entry name" value="HTH_MYB"/>
    <property type="match status" value="1"/>
</dbReference>
<keyword evidence="8 11" id="KW-0010">Activator</keyword>
<feature type="domain" description="HTH myb-type" evidence="15">
    <location>
        <begin position="213"/>
        <end position="270"/>
    </location>
</feature>
<feature type="region of interest" description="Disordered" evidence="13">
    <location>
        <begin position="155"/>
        <end position="211"/>
    </location>
</feature>
<evidence type="ECO:0000256" key="5">
    <source>
        <dbReference type="ARBA" id="ARBA00023012"/>
    </source>
</evidence>
<evidence type="ECO:0000256" key="11">
    <source>
        <dbReference type="PIRNR" id="PIRNR036392"/>
    </source>
</evidence>
<proteinExistence type="inferred from homology"/>
<evidence type="ECO:0000256" key="10">
    <source>
        <dbReference type="ARBA" id="ARBA00023242"/>
    </source>
</evidence>
<organism evidence="16 17">
    <name type="scientific">Datura stramonium</name>
    <name type="common">Jimsonweed</name>
    <name type="synonym">Common thornapple</name>
    <dbReference type="NCBI Taxonomy" id="4076"/>
    <lineage>
        <taxon>Eukaryota</taxon>
        <taxon>Viridiplantae</taxon>
        <taxon>Streptophyta</taxon>
        <taxon>Embryophyta</taxon>
        <taxon>Tracheophyta</taxon>
        <taxon>Spermatophyta</taxon>
        <taxon>Magnoliopsida</taxon>
        <taxon>eudicotyledons</taxon>
        <taxon>Gunneridae</taxon>
        <taxon>Pentapetalae</taxon>
        <taxon>asterids</taxon>
        <taxon>lamiids</taxon>
        <taxon>Solanales</taxon>
        <taxon>Solanaceae</taxon>
        <taxon>Solanoideae</taxon>
        <taxon>Datureae</taxon>
        <taxon>Datura</taxon>
    </lineage>
</organism>
<accession>A0ABS8UMN0</accession>
<evidence type="ECO:0000256" key="13">
    <source>
        <dbReference type="SAM" id="MobiDB-lite"/>
    </source>
</evidence>
<comment type="similarity">
    <text evidence="2">Belongs to the ARR family. Type-B subfamily.</text>
</comment>
<evidence type="ECO:0000256" key="9">
    <source>
        <dbReference type="ARBA" id="ARBA00023163"/>
    </source>
</evidence>
<keyword evidence="4" id="KW-0932">Cytokinin signaling pathway</keyword>
<evidence type="ECO:0000256" key="4">
    <source>
        <dbReference type="ARBA" id="ARBA00022864"/>
    </source>
</evidence>
<evidence type="ECO:0000259" key="15">
    <source>
        <dbReference type="PROSITE" id="PS51294"/>
    </source>
</evidence>
<evidence type="ECO:0000256" key="3">
    <source>
        <dbReference type="ARBA" id="ARBA00022553"/>
    </source>
</evidence>
<dbReference type="PIRSF" id="PIRSF036392">
    <property type="entry name" value="RR_ARR_type-B"/>
    <property type="match status" value="1"/>
</dbReference>
<dbReference type="PANTHER" id="PTHR43874:SF67">
    <property type="entry name" value="TWO-COMPONENT RESPONSE REGULATOR ARR2"/>
    <property type="match status" value="1"/>
</dbReference>
<dbReference type="Gene3D" id="1.10.10.60">
    <property type="entry name" value="Homeodomain-like"/>
    <property type="match status" value="1"/>
</dbReference>
<protein>
    <recommendedName>
        <fullName evidence="11">Two-component response regulator</fullName>
    </recommendedName>
</protein>
<evidence type="ECO:0000256" key="1">
    <source>
        <dbReference type="ARBA" id="ARBA00004123"/>
    </source>
</evidence>
<dbReference type="InterPro" id="IPR011006">
    <property type="entry name" value="CheY-like_superfamily"/>
</dbReference>